<name>A0A511YYM6_9CELL</name>
<evidence type="ECO:0000259" key="1">
    <source>
        <dbReference type="Pfam" id="PF13649"/>
    </source>
</evidence>
<proteinExistence type="predicted"/>
<feature type="domain" description="Methyltransferase" evidence="1">
    <location>
        <begin position="68"/>
        <end position="166"/>
    </location>
</feature>
<dbReference type="Pfam" id="PF13649">
    <property type="entry name" value="Methyltransf_25"/>
    <property type="match status" value="1"/>
</dbReference>
<protein>
    <recommendedName>
        <fullName evidence="1">Methyltransferase domain-containing protein</fullName>
    </recommendedName>
</protein>
<dbReference type="SUPFAM" id="SSF53335">
    <property type="entry name" value="S-adenosyl-L-methionine-dependent methyltransferases"/>
    <property type="match status" value="1"/>
</dbReference>
<dbReference type="AlphaFoldDB" id="A0A511YYM6"/>
<gene>
    <name evidence="2" type="ORF">AFE02nite_19700</name>
</gene>
<dbReference type="PANTHER" id="PTHR43464:SF89">
    <property type="entry name" value="METHYLTRANSFERASE"/>
    <property type="match status" value="1"/>
</dbReference>
<dbReference type="EMBL" id="BJYK01000005">
    <property type="protein sequence ID" value="GEN80236.1"/>
    <property type="molecule type" value="Genomic_DNA"/>
</dbReference>
<keyword evidence="3" id="KW-1185">Reference proteome</keyword>
<dbReference type="Proteomes" id="UP000321484">
    <property type="component" value="Unassembled WGS sequence"/>
</dbReference>
<evidence type="ECO:0000313" key="2">
    <source>
        <dbReference type="EMBL" id="GEN80236.1"/>
    </source>
</evidence>
<accession>A0A511YYM6</accession>
<dbReference type="InterPro" id="IPR029063">
    <property type="entry name" value="SAM-dependent_MTases_sf"/>
</dbReference>
<evidence type="ECO:0000313" key="3">
    <source>
        <dbReference type="Proteomes" id="UP000321484"/>
    </source>
</evidence>
<sequence>MGATGTAAGARSGTLPVMTAEDREATRAYYDEFGDAEWNRLVGDVAGRVSLEVHRRFLARFVQPGARVLEVGAGPGRFTTELAALGATVVVTDISPVQLGLNERYVGSTEAEAAVERRELLDVCDVSRFAEGEFDAVLAYGGPLSYAFEETEAALRGLLRITARGGVVVGSVMSMLGTWRYQLPGVVKVAAAFGEEANDRVLATGDLRHLAGSAHVCQMFRAGGFADLVSAAGGRTLAMSASNWASLGDPDVLADLEADPDRWTRFLEHEVAACAEPGAADGGTHILFAAEHA</sequence>
<dbReference type="CDD" id="cd02440">
    <property type="entry name" value="AdoMet_MTases"/>
    <property type="match status" value="1"/>
</dbReference>
<organism evidence="2 3">
    <name type="scientific">Actinotalea fermentans</name>
    <dbReference type="NCBI Taxonomy" id="43671"/>
    <lineage>
        <taxon>Bacteria</taxon>
        <taxon>Bacillati</taxon>
        <taxon>Actinomycetota</taxon>
        <taxon>Actinomycetes</taxon>
        <taxon>Micrococcales</taxon>
        <taxon>Cellulomonadaceae</taxon>
        <taxon>Actinotalea</taxon>
    </lineage>
</organism>
<comment type="caution">
    <text evidence="2">The sequence shown here is derived from an EMBL/GenBank/DDBJ whole genome shotgun (WGS) entry which is preliminary data.</text>
</comment>
<dbReference type="Gene3D" id="3.40.50.150">
    <property type="entry name" value="Vaccinia Virus protein VP39"/>
    <property type="match status" value="1"/>
</dbReference>
<dbReference type="PANTHER" id="PTHR43464">
    <property type="entry name" value="METHYLTRANSFERASE"/>
    <property type="match status" value="1"/>
</dbReference>
<reference evidence="2 3" key="1">
    <citation type="submission" date="2019-07" db="EMBL/GenBank/DDBJ databases">
        <title>Whole genome shotgun sequence of Actinotalea fermentans NBRC 105374.</title>
        <authorList>
            <person name="Hosoyama A."/>
            <person name="Uohara A."/>
            <person name="Ohji S."/>
            <person name="Ichikawa N."/>
        </authorList>
    </citation>
    <scope>NUCLEOTIDE SEQUENCE [LARGE SCALE GENOMIC DNA]</scope>
    <source>
        <strain evidence="2 3">NBRC 105374</strain>
    </source>
</reference>
<dbReference type="GO" id="GO:0010420">
    <property type="term" value="F:polyprenyldihydroxybenzoate methyltransferase activity"/>
    <property type="evidence" value="ECO:0007669"/>
    <property type="project" value="TreeGrafter"/>
</dbReference>
<dbReference type="InterPro" id="IPR041698">
    <property type="entry name" value="Methyltransf_25"/>
</dbReference>